<evidence type="ECO:0000313" key="4">
    <source>
        <dbReference type="Proteomes" id="UP000446657"/>
    </source>
</evidence>
<organism evidence="3 4">
    <name type="scientific">Roseburia faecis</name>
    <dbReference type="NCBI Taxonomy" id="301302"/>
    <lineage>
        <taxon>Bacteria</taxon>
        <taxon>Bacillati</taxon>
        <taxon>Bacillota</taxon>
        <taxon>Clostridia</taxon>
        <taxon>Lachnospirales</taxon>
        <taxon>Lachnospiraceae</taxon>
        <taxon>Roseburia</taxon>
    </lineage>
</organism>
<keyword evidence="1" id="KW-0732">Signal</keyword>
<dbReference type="Pfam" id="PF02368">
    <property type="entry name" value="Big_2"/>
    <property type="match status" value="1"/>
</dbReference>
<dbReference type="RefSeq" id="WP_155175455.1">
    <property type="nucleotide sequence ID" value="NZ_WNAK01000006.1"/>
</dbReference>
<reference evidence="3 4" key="1">
    <citation type="journal article" date="2019" name="Nat. Med.">
        <title>A library of human gut bacterial isolates paired with longitudinal multiomics data enables mechanistic microbiome research.</title>
        <authorList>
            <person name="Poyet M."/>
            <person name="Groussin M."/>
            <person name="Gibbons S.M."/>
            <person name="Avila-Pacheco J."/>
            <person name="Jiang X."/>
            <person name="Kearney S.M."/>
            <person name="Perrotta A.R."/>
            <person name="Berdy B."/>
            <person name="Zhao S."/>
            <person name="Lieberman T.D."/>
            <person name="Swanson P.K."/>
            <person name="Smith M."/>
            <person name="Roesemann S."/>
            <person name="Alexander J.E."/>
            <person name="Rich S.A."/>
            <person name="Livny J."/>
            <person name="Vlamakis H."/>
            <person name="Clish C."/>
            <person name="Bullock K."/>
            <person name="Deik A."/>
            <person name="Scott J."/>
            <person name="Pierce K.A."/>
            <person name="Xavier R.J."/>
            <person name="Alm E.J."/>
        </authorList>
    </citation>
    <scope>NUCLEOTIDE SEQUENCE [LARGE SCALE GENOMIC DNA]</scope>
    <source>
        <strain evidence="3 4">BIOML-A1</strain>
    </source>
</reference>
<feature type="domain" description="BIG2" evidence="2">
    <location>
        <begin position="146"/>
        <end position="217"/>
    </location>
</feature>
<dbReference type="SMART" id="SM00635">
    <property type="entry name" value="BID_2"/>
    <property type="match status" value="1"/>
</dbReference>
<dbReference type="AlphaFoldDB" id="A0A844KLH2"/>
<dbReference type="Proteomes" id="UP000446657">
    <property type="component" value="Unassembled WGS sequence"/>
</dbReference>
<dbReference type="InterPro" id="IPR003343">
    <property type="entry name" value="Big_2"/>
</dbReference>
<evidence type="ECO:0000313" key="3">
    <source>
        <dbReference type="EMBL" id="MTR80733.1"/>
    </source>
</evidence>
<sequence>MKTNVTKRIVTLVLAFAVVFTAVFAGGTSVEAAENVQTLYISSALENATAGSEIKVPFTAASNKELAITVLAPAATNMQISIYDSTGKLEAMNQNPVSVVTSDWMYVEKLQGYAFIYSLKGFSSGDYSCGITFSSDTQYILEIDQLNENAKISNTKAIITKGFTKKLSVTGAKVKSWKSKNEKIAKVDKNGKVTGVKAGKTTVYAVTEDGQNLICQVEVKENKYTDKVIASSDLGYKEWGINVYKASFDKSGNLVMTARVAYNGSGRMACMKNVKITVKDENGKTVGVYKTSRKNVTVLGYSTKDVKFVIKKSALKKKKFDLRNSSIVEDATGHGYNN</sequence>
<feature type="signal peptide" evidence="1">
    <location>
        <begin position="1"/>
        <end position="25"/>
    </location>
</feature>
<accession>A0A844KLH2</accession>
<dbReference type="InterPro" id="IPR008964">
    <property type="entry name" value="Invasin/intimin_cell_adhesion"/>
</dbReference>
<name>A0A844KLH2_9FIRM</name>
<comment type="caution">
    <text evidence="3">The sequence shown here is derived from an EMBL/GenBank/DDBJ whole genome shotgun (WGS) entry which is preliminary data.</text>
</comment>
<evidence type="ECO:0000259" key="2">
    <source>
        <dbReference type="SMART" id="SM00635"/>
    </source>
</evidence>
<protein>
    <recommendedName>
        <fullName evidence="2">BIG2 domain-containing protein</fullName>
    </recommendedName>
</protein>
<proteinExistence type="predicted"/>
<evidence type="ECO:0000256" key="1">
    <source>
        <dbReference type="SAM" id="SignalP"/>
    </source>
</evidence>
<dbReference type="EMBL" id="WNAL01000004">
    <property type="protein sequence ID" value="MTR80733.1"/>
    <property type="molecule type" value="Genomic_DNA"/>
</dbReference>
<dbReference type="SUPFAM" id="SSF49373">
    <property type="entry name" value="Invasin/intimin cell-adhesion fragments"/>
    <property type="match status" value="1"/>
</dbReference>
<feature type="chain" id="PRO_5038919624" description="BIG2 domain-containing protein" evidence="1">
    <location>
        <begin position="26"/>
        <end position="338"/>
    </location>
</feature>
<gene>
    <name evidence="3" type="ORF">GMD30_03205</name>
</gene>
<dbReference type="Gene3D" id="2.60.40.1080">
    <property type="match status" value="1"/>
</dbReference>